<organism evidence="1 2">
    <name type="scientific">Anopheles atroparvus</name>
    <name type="common">European mosquito</name>
    <dbReference type="NCBI Taxonomy" id="41427"/>
    <lineage>
        <taxon>Eukaryota</taxon>
        <taxon>Metazoa</taxon>
        <taxon>Ecdysozoa</taxon>
        <taxon>Arthropoda</taxon>
        <taxon>Hexapoda</taxon>
        <taxon>Insecta</taxon>
        <taxon>Pterygota</taxon>
        <taxon>Neoptera</taxon>
        <taxon>Endopterygota</taxon>
        <taxon>Diptera</taxon>
        <taxon>Nematocera</taxon>
        <taxon>Culicoidea</taxon>
        <taxon>Culicidae</taxon>
        <taxon>Anophelinae</taxon>
        <taxon>Anopheles</taxon>
    </lineage>
</organism>
<reference evidence="1" key="1">
    <citation type="submission" date="2024-04" db="UniProtKB">
        <authorList>
            <consortium name="EnsemblMetazoa"/>
        </authorList>
    </citation>
    <scope>IDENTIFICATION</scope>
    <source>
        <strain evidence="1">EBRO</strain>
    </source>
</reference>
<protein>
    <submittedName>
        <fullName evidence="1">Uncharacterized protein</fullName>
    </submittedName>
</protein>
<name>A0AAG5D288_ANOAO</name>
<proteinExistence type="predicted"/>
<evidence type="ECO:0000313" key="1">
    <source>
        <dbReference type="EnsemblMetazoa" id="ENSAATROPP005004"/>
    </source>
</evidence>
<evidence type="ECO:0000313" key="2">
    <source>
        <dbReference type="Proteomes" id="UP000075880"/>
    </source>
</evidence>
<accession>A0AAG5D288</accession>
<dbReference type="EnsemblMetazoa" id="ENSAATROPT005412">
    <property type="protein sequence ID" value="ENSAATROPP005004"/>
    <property type="gene ID" value="ENSAATROPG004353"/>
</dbReference>
<sequence>MMADRTRAILPMSRALPAIRAIAPSSSGSRAAAFSATASSSGPRILAAFFFLPRASPVPSSSSSRFSETSSRARPVDVTAFTMSAPFRSTLMVCVERKDWTRDRISCSSDSSPVRERGAPSLSATAPGVFTTVTPSVSGNTLRLATTRSMKLNSLYLTQDTESDDRHSL</sequence>
<dbReference type="Proteomes" id="UP000075880">
    <property type="component" value="Unassembled WGS sequence"/>
</dbReference>
<keyword evidence="2" id="KW-1185">Reference proteome</keyword>
<dbReference type="AlphaFoldDB" id="A0AAG5D288"/>